<protein>
    <submittedName>
        <fullName evidence="2">Uncharacterized protein</fullName>
    </submittedName>
</protein>
<evidence type="ECO:0000313" key="3">
    <source>
        <dbReference type="Proteomes" id="UP000247702"/>
    </source>
</evidence>
<evidence type="ECO:0000256" key="1">
    <source>
        <dbReference type="SAM" id="Phobius"/>
    </source>
</evidence>
<feature type="transmembrane region" description="Helical" evidence="1">
    <location>
        <begin position="12"/>
        <end position="33"/>
    </location>
</feature>
<name>A0A2Z6RD40_9GLOM</name>
<keyword evidence="1" id="KW-1133">Transmembrane helix</keyword>
<keyword evidence="1" id="KW-0812">Transmembrane</keyword>
<dbReference type="EMBL" id="BEXD01003179">
    <property type="protein sequence ID" value="GBC00448.1"/>
    <property type="molecule type" value="Genomic_DNA"/>
</dbReference>
<dbReference type="Proteomes" id="UP000247702">
    <property type="component" value="Unassembled WGS sequence"/>
</dbReference>
<organism evidence="2 3">
    <name type="scientific">Rhizophagus clarus</name>
    <dbReference type="NCBI Taxonomy" id="94130"/>
    <lineage>
        <taxon>Eukaryota</taxon>
        <taxon>Fungi</taxon>
        <taxon>Fungi incertae sedis</taxon>
        <taxon>Mucoromycota</taxon>
        <taxon>Glomeromycotina</taxon>
        <taxon>Glomeromycetes</taxon>
        <taxon>Glomerales</taxon>
        <taxon>Glomeraceae</taxon>
        <taxon>Rhizophagus</taxon>
    </lineage>
</organism>
<reference evidence="2 3" key="1">
    <citation type="submission" date="2017-11" db="EMBL/GenBank/DDBJ databases">
        <title>The genome of Rhizophagus clarus HR1 reveals common genetic basis of auxotrophy among arbuscular mycorrhizal fungi.</title>
        <authorList>
            <person name="Kobayashi Y."/>
        </authorList>
    </citation>
    <scope>NUCLEOTIDE SEQUENCE [LARGE SCALE GENOMIC DNA]</scope>
    <source>
        <strain evidence="2 3">HR1</strain>
    </source>
</reference>
<evidence type="ECO:0000313" key="2">
    <source>
        <dbReference type="EMBL" id="GBC00448.1"/>
    </source>
</evidence>
<dbReference type="STRING" id="94130.A0A2Z6RD40"/>
<sequence>MSLSGCFSVTGVVLIQLILTLGNVLMFSFFNFLEREFLYSGHILTLGNGFGILDCLGHGINVLYRPFIESIRNLLSEHDSNIIPDSTRQNAITMLCSLIRFDMSDRFPMENDLLLE</sequence>
<proteinExistence type="predicted"/>
<dbReference type="AlphaFoldDB" id="A0A2Z6RD40"/>
<keyword evidence="3" id="KW-1185">Reference proteome</keyword>
<accession>A0A2Z6RD40</accession>
<keyword evidence="1" id="KW-0472">Membrane</keyword>
<comment type="caution">
    <text evidence="2">The sequence shown here is derived from an EMBL/GenBank/DDBJ whole genome shotgun (WGS) entry which is preliminary data.</text>
</comment>
<gene>
    <name evidence="2" type="ORF">RclHR1_03860013</name>
</gene>